<dbReference type="AlphaFoldDB" id="A0A1I2J6W6"/>
<protein>
    <submittedName>
        <fullName evidence="2">Uncharacterized protein</fullName>
    </submittedName>
</protein>
<reference evidence="2 3" key="1">
    <citation type="submission" date="2016-10" db="EMBL/GenBank/DDBJ databases">
        <authorList>
            <person name="de Groot N.N."/>
        </authorList>
    </citation>
    <scope>NUCLEOTIDE SEQUENCE [LARGE SCALE GENOMIC DNA]</scope>
    <source>
        <strain evidence="2 3">OK461</strain>
    </source>
</reference>
<dbReference type="Proteomes" id="UP000181942">
    <property type="component" value="Unassembled WGS sequence"/>
</dbReference>
<evidence type="ECO:0000313" key="2">
    <source>
        <dbReference type="EMBL" id="SFF49768.1"/>
    </source>
</evidence>
<dbReference type="EMBL" id="FONR01000007">
    <property type="protein sequence ID" value="SFF49768.1"/>
    <property type="molecule type" value="Genomic_DNA"/>
</dbReference>
<feature type="signal peptide" evidence="1">
    <location>
        <begin position="1"/>
        <end position="31"/>
    </location>
</feature>
<keyword evidence="1" id="KW-0732">Signal</keyword>
<name>A0A1I2J6W6_9ACTN</name>
<gene>
    <name evidence="2" type="ORF">SAMN02787118_107306</name>
</gene>
<evidence type="ECO:0000313" key="3">
    <source>
        <dbReference type="Proteomes" id="UP000181942"/>
    </source>
</evidence>
<proteinExistence type="predicted"/>
<organism evidence="2 3">
    <name type="scientific">Streptomyces mirabilis</name>
    <dbReference type="NCBI Taxonomy" id="68239"/>
    <lineage>
        <taxon>Bacteria</taxon>
        <taxon>Bacillati</taxon>
        <taxon>Actinomycetota</taxon>
        <taxon>Actinomycetes</taxon>
        <taxon>Kitasatosporales</taxon>
        <taxon>Streptomycetaceae</taxon>
        <taxon>Streptomyces</taxon>
    </lineage>
</organism>
<evidence type="ECO:0000256" key="1">
    <source>
        <dbReference type="SAM" id="SignalP"/>
    </source>
</evidence>
<accession>A0A1I2J6W6</accession>
<dbReference type="RefSeq" id="WP_075028911.1">
    <property type="nucleotide sequence ID" value="NZ_FONR01000007.1"/>
</dbReference>
<feature type="chain" id="PRO_5010374671" evidence="1">
    <location>
        <begin position="32"/>
        <end position="146"/>
    </location>
</feature>
<dbReference type="OrthoDB" id="4191554at2"/>
<sequence length="146" mass="15375">MARKRRTAASFAAVSMLALAATTLGAGTASAAPTFTFKCVHLTSPSEWETVAYNQDGHYVGLALFDQDPYGGSPGDALYATDAESDGYWVEAHLSTGRVASTRGHTAGYTAGPVTGDLPEDHTYSLSIEMHNADWTYSSQGCTAKS</sequence>